<dbReference type="AlphaFoldDB" id="A0A6B1IAM0"/>
<dbReference type="GO" id="GO:0032259">
    <property type="term" value="P:methylation"/>
    <property type="evidence" value="ECO:0007669"/>
    <property type="project" value="UniProtKB-KW"/>
</dbReference>
<protein>
    <recommendedName>
        <fullName evidence="1">DNA (cytosine-5-)-methyltransferase</fullName>
        <ecNumber evidence="1">2.1.1.37</ecNumber>
    </recommendedName>
</protein>
<evidence type="ECO:0000256" key="1">
    <source>
        <dbReference type="ARBA" id="ARBA00011975"/>
    </source>
</evidence>
<name>A0A6B1IAM0_9EURY</name>
<gene>
    <name evidence="6" type="primary">dcm</name>
    <name evidence="6" type="ORF">GLW36_05780</name>
</gene>
<dbReference type="GO" id="GO:0003886">
    <property type="term" value="F:DNA (cytosine-5-)-methyltransferase activity"/>
    <property type="evidence" value="ECO:0007669"/>
    <property type="project" value="UniProtKB-EC"/>
</dbReference>
<proteinExistence type="inferred from homology"/>
<evidence type="ECO:0000256" key="2">
    <source>
        <dbReference type="ARBA" id="ARBA00022603"/>
    </source>
</evidence>
<dbReference type="PROSITE" id="PS00095">
    <property type="entry name" value="C5_MTASE_2"/>
    <property type="match status" value="1"/>
</dbReference>
<evidence type="ECO:0000256" key="5">
    <source>
        <dbReference type="RuleBase" id="RU000416"/>
    </source>
</evidence>
<reference evidence="6 7" key="1">
    <citation type="submission" date="2019-11" db="EMBL/GenBank/DDBJ databases">
        <title>Genome sequences of 17 halophilic strains isolated from different environments.</title>
        <authorList>
            <person name="Furrow R.E."/>
        </authorList>
    </citation>
    <scope>NUCLEOTIDE SEQUENCE [LARGE SCALE GENOMIC DNA]</scope>
    <source>
        <strain evidence="6 7">22517_05_Cabo</strain>
    </source>
</reference>
<evidence type="ECO:0000313" key="6">
    <source>
        <dbReference type="EMBL" id="MYL16159.1"/>
    </source>
</evidence>
<dbReference type="Gene3D" id="3.90.120.10">
    <property type="entry name" value="DNA Methylase, subunit A, domain 2"/>
    <property type="match status" value="1"/>
</dbReference>
<dbReference type="InterPro" id="IPR031303">
    <property type="entry name" value="C5_meth_CS"/>
</dbReference>
<keyword evidence="4" id="KW-0949">S-adenosyl-L-methionine</keyword>
<dbReference type="EMBL" id="WMEO01000006">
    <property type="protein sequence ID" value="MYL16159.1"/>
    <property type="molecule type" value="Genomic_DNA"/>
</dbReference>
<dbReference type="PROSITE" id="PS51679">
    <property type="entry name" value="SAM_MT_C5"/>
    <property type="match status" value="1"/>
</dbReference>
<dbReference type="InterPro" id="IPR001525">
    <property type="entry name" value="C5_MeTfrase"/>
</dbReference>
<evidence type="ECO:0000313" key="7">
    <source>
        <dbReference type="Proteomes" id="UP000460194"/>
    </source>
</evidence>
<dbReference type="PRINTS" id="PR00105">
    <property type="entry name" value="C5METTRFRASE"/>
</dbReference>
<dbReference type="Proteomes" id="UP000460194">
    <property type="component" value="Unassembled WGS sequence"/>
</dbReference>
<keyword evidence="2 6" id="KW-0489">Methyltransferase</keyword>
<dbReference type="NCBIfam" id="TIGR00675">
    <property type="entry name" value="dcm"/>
    <property type="match status" value="1"/>
</dbReference>
<dbReference type="EC" id="2.1.1.37" evidence="1"/>
<sequence length="368" mass="41485">MQVSAVDLFCGAGGLTYGLEQAGISVETGFDNNPDCRYPYEANSDADFRTTNVETLSRDPEGIERQYPWNSDLKVLAACAPCQPYSTLSHAKDKRREEHDKWGLLDEVRKIVKATEPDVLTMENVLQVRNDDIYHRLVETLDDLGYFVNPDEDKNVYAPEYGIPQKRKRWVLLASKEGPIELGDPPHPDESEYPTVRETIGHLPAIEHGETHPDNPLHQSRSLSDLNEERISNMKPGQDWTVWEEAGKEHLLLDCHKKESGRSYKAPYGRMSPDEPAPTITTQFYNYGSGRFGHYDTDQNRAISLLEGAMLQTFPEDYEFVGDWDEATITQLGRWIGNAVPPLLARQIGEAILDHVDAESAARAPADD</sequence>
<dbReference type="PANTHER" id="PTHR10629:SF52">
    <property type="entry name" value="DNA (CYTOSINE-5)-METHYLTRANSFERASE 1"/>
    <property type="match status" value="1"/>
</dbReference>
<comment type="similarity">
    <text evidence="5">Belongs to the class I-like SAM-binding methyltransferase superfamily. C5-methyltransferase family.</text>
</comment>
<dbReference type="Gene3D" id="3.40.50.150">
    <property type="entry name" value="Vaccinia Virus protein VP39"/>
    <property type="match status" value="1"/>
</dbReference>
<comment type="caution">
    <text evidence="6">The sequence shown here is derived from an EMBL/GenBank/DDBJ whole genome shotgun (WGS) entry which is preliminary data.</text>
</comment>
<evidence type="ECO:0000256" key="3">
    <source>
        <dbReference type="ARBA" id="ARBA00022679"/>
    </source>
</evidence>
<dbReference type="SUPFAM" id="SSF53335">
    <property type="entry name" value="S-adenosyl-L-methionine-dependent methyltransferases"/>
    <property type="match status" value="1"/>
</dbReference>
<dbReference type="GO" id="GO:0003677">
    <property type="term" value="F:DNA binding"/>
    <property type="evidence" value="ECO:0007669"/>
    <property type="project" value="TreeGrafter"/>
</dbReference>
<dbReference type="PROSITE" id="PS00094">
    <property type="entry name" value="C5_MTASE_1"/>
    <property type="match status" value="1"/>
</dbReference>
<dbReference type="InterPro" id="IPR018117">
    <property type="entry name" value="C5_DNA_meth_AS"/>
</dbReference>
<dbReference type="GO" id="GO:0044027">
    <property type="term" value="P:negative regulation of gene expression via chromosomal CpG island methylation"/>
    <property type="evidence" value="ECO:0007669"/>
    <property type="project" value="TreeGrafter"/>
</dbReference>
<keyword evidence="3 6" id="KW-0808">Transferase</keyword>
<organism evidence="6 7">
    <name type="scientific">Halorubrum distributum</name>
    <dbReference type="NCBI Taxonomy" id="29283"/>
    <lineage>
        <taxon>Archaea</taxon>
        <taxon>Methanobacteriati</taxon>
        <taxon>Methanobacteriota</taxon>
        <taxon>Stenosarchaea group</taxon>
        <taxon>Halobacteria</taxon>
        <taxon>Halobacteriales</taxon>
        <taxon>Haloferacaceae</taxon>
        <taxon>Halorubrum</taxon>
        <taxon>Halorubrum distributum group</taxon>
    </lineage>
</organism>
<dbReference type="RefSeq" id="WP_159368814.1">
    <property type="nucleotide sequence ID" value="NZ_WMEO01000006.1"/>
</dbReference>
<accession>A0A6B1IAM0</accession>
<dbReference type="InterPro" id="IPR050390">
    <property type="entry name" value="C5-Methyltransferase"/>
</dbReference>
<dbReference type="InterPro" id="IPR029063">
    <property type="entry name" value="SAM-dependent_MTases_sf"/>
</dbReference>
<dbReference type="Pfam" id="PF00145">
    <property type="entry name" value="DNA_methylase"/>
    <property type="match status" value="1"/>
</dbReference>
<dbReference type="PANTHER" id="PTHR10629">
    <property type="entry name" value="CYTOSINE-SPECIFIC METHYLTRANSFERASE"/>
    <property type="match status" value="1"/>
</dbReference>
<evidence type="ECO:0000256" key="4">
    <source>
        <dbReference type="ARBA" id="ARBA00022691"/>
    </source>
</evidence>